<feature type="compositionally biased region" description="Polar residues" evidence="1">
    <location>
        <begin position="159"/>
        <end position="188"/>
    </location>
</feature>
<evidence type="ECO:0000256" key="2">
    <source>
        <dbReference type="SAM" id="Phobius"/>
    </source>
</evidence>
<gene>
    <name evidence="3" type="ORF">LAMO00422_LOCUS17088</name>
</gene>
<keyword evidence="2" id="KW-0472">Membrane</keyword>
<feature type="transmembrane region" description="Helical" evidence="2">
    <location>
        <begin position="12"/>
        <end position="30"/>
    </location>
</feature>
<name>A0A7S0DMV2_9EUKA</name>
<dbReference type="AlphaFoldDB" id="A0A7S0DMV2"/>
<keyword evidence="2" id="KW-0812">Transmembrane</keyword>
<accession>A0A7S0DMV2</accession>
<evidence type="ECO:0000256" key="1">
    <source>
        <dbReference type="SAM" id="MobiDB-lite"/>
    </source>
</evidence>
<evidence type="ECO:0000313" key="3">
    <source>
        <dbReference type="EMBL" id="CAD8458137.1"/>
    </source>
</evidence>
<protein>
    <submittedName>
        <fullName evidence="3">Uncharacterized protein</fullName>
    </submittedName>
</protein>
<keyword evidence="2" id="KW-1133">Transmembrane helix</keyword>
<organism evidence="3">
    <name type="scientific">Amorphochlora amoebiformis</name>
    <dbReference type="NCBI Taxonomy" id="1561963"/>
    <lineage>
        <taxon>Eukaryota</taxon>
        <taxon>Sar</taxon>
        <taxon>Rhizaria</taxon>
        <taxon>Cercozoa</taxon>
        <taxon>Chlorarachniophyceae</taxon>
        <taxon>Amorphochlora</taxon>
    </lineage>
</organism>
<feature type="region of interest" description="Disordered" evidence="1">
    <location>
        <begin position="157"/>
        <end position="197"/>
    </location>
</feature>
<reference evidence="3" key="1">
    <citation type="submission" date="2021-01" db="EMBL/GenBank/DDBJ databases">
        <authorList>
            <person name="Corre E."/>
            <person name="Pelletier E."/>
            <person name="Niang G."/>
            <person name="Scheremetjew M."/>
            <person name="Finn R."/>
            <person name="Kale V."/>
            <person name="Holt S."/>
            <person name="Cochrane G."/>
            <person name="Meng A."/>
            <person name="Brown T."/>
            <person name="Cohen L."/>
        </authorList>
    </citation>
    <scope>NUCLEOTIDE SEQUENCE</scope>
    <source>
        <strain evidence="3">CCMP2058</strain>
    </source>
</reference>
<proteinExistence type="predicted"/>
<dbReference type="EMBL" id="HBEM01025155">
    <property type="protein sequence ID" value="CAD8458137.1"/>
    <property type="molecule type" value="Transcribed_RNA"/>
</dbReference>
<sequence length="197" mass="22353">MCFHINYNANVSVRVLLSILYFIFRFHVIIKYNFNYKCVHIIASLPQAIVKVTTKLIASKLFSPRKGRMVRFDFAKALEGADTKEEQKRPKKTKPILIMTPRTIAALQEQVKTAEARLESAKQELETARRNQKKNAIRELRIATEALAIAKSLLAEAQAQEQVSDSKENSNPQQPKKAPSNCTDSVNNRLEEEPVDA</sequence>